<evidence type="ECO:0000259" key="6">
    <source>
        <dbReference type="PROSITE" id="PS50048"/>
    </source>
</evidence>
<dbReference type="VEuPathDB" id="FungiDB:TSTA_010650"/>
<dbReference type="SUPFAM" id="SSF57701">
    <property type="entry name" value="Zn2/Cys6 DNA-binding domain"/>
    <property type="match status" value="1"/>
</dbReference>
<dbReference type="PROSITE" id="PS50048">
    <property type="entry name" value="ZN2_CY6_FUNGAL_2"/>
    <property type="match status" value="1"/>
</dbReference>
<feature type="region of interest" description="Disordered" evidence="5">
    <location>
        <begin position="140"/>
        <end position="170"/>
    </location>
</feature>
<dbReference type="PANTHER" id="PTHR47655">
    <property type="entry name" value="QUINIC ACID UTILIZATION ACTIVATOR"/>
    <property type="match status" value="1"/>
</dbReference>
<dbReference type="GeneID" id="8109838"/>
<evidence type="ECO:0000256" key="3">
    <source>
        <dbReference type="ARBA" id="ARBA00023163"/>
    </source>
</evidence>
<dbReference type="GO" id="GO:0003677">
    <property type="term" value="F:DNA binding"/>
    <property type="evidence" value="ECO:0007669"/>
    <property type="project" value="UniProtKB-KW"/>
</dbReference>
<evidence type="ECO:0000256" key="5">
    <source>
        <dbReference type="SAM" id="MobiDB-lite"/>
    </source>
</evidence>
<dbReference type="GO" id="GO:0045944">
    <property type="term" value="P:positive regulation of transcription by RNA polymerase II"/>
    <property type="evidence" value="ECO:0007669"/>
    <property type="project" value="TreeGrafter"/>
</dbReference>
<dbReference type="CDD" id="cd00067">
    <property type="entry name" value="GAL4"/>
    <property type="match status" value="1"/>
</dbReference>
<dbReference type="RefSeq" id="XP_002483183.1">
    <property type="nucleotide sequence ID" value="XM_002483138.1"/>
</dbReference>
<dbReference type="Pfam" id="PF00172">
    <property type="entry name" value="Zn_clus"/>
    <property type="match status" value="1"/>
</dbReference>
<feature type="compositionally biased region" description="Basic and acidic residues" evidence="5">
    <location>
        <begin position="194"/>
        <end position="223"/>
    </location>
</feature>
<dbReference type="AlphaFoldDB" id="B8MG82"/>
<dbReference type="PhylomeDB" id="B8MG82"/>
<keyword evidence="2" id="KW-0238">DNA-binding</keyword>
<dbReference type="EMBL" id="EQ962656">
    <property type="protein sequence ID" value="EED15949.1"/>
    <property type="molecule type" value="Genomic_DNA"/>
</dbReference>
<name>B8MG82_TALSN</name>
<dbReference type="PANTHER" id="PTHR47655:SF2">
    <property type="entry name" value="QUINIC ACID UTILIZATION ACTIVATOR"/>
    <property type="match status" value="1"/>
</dbReference>
<dbReference type="InterPro" id="IPR036864">
    <property type="entry name" value="Zn2-C6_fun-type_DNA-bd_sf"/>
</dbReference>
<dbReference type="PROSITE" id="PS00463">
    <property type="entry name" value="ZN2_CY6_FUNGAL_1"/>
    <property type="match status" value="1"/>
</dbReference>
<dbReference type="GO" id="GO:0000981">
    <property type="term" value="F:DNA-binding transcription factor activity, RNA polymerase II-specific"/>
    <property type="evidence" value="ECO:0007669"/>
    <property type="project" value="InterPro"/>
</dbReference>
<dbReference type="Proteomes" id="UP000001745">
    <property type="component" value="Unassembled WGS sequence"/>
</dbReference>
<feature type="domain" description="Zn(2)-C6 fungal-type" evidence="6">
    <location>
        <begin position="15"/>
        <end position="45"/>
    </location>
</feature>
<dbReference type="InParanoid" id="B8MG82"/>
<dbReference type="OrthoDB" id="3862662at2759"/>
<dbReference type="Gene3D" id="4.10.240.10">
    <property type="entry name" value="Zn(2)-C6 fungal-type DNA-binding domain"/>
    <property type="match status" value="1"/>
</dbReference>
<protein>
    <recommendedName>
        <fullName evidence="6">Zn(2)-C6 fungal-type domain-containing protein</fullName>
    </recommendedName>
</protein>
<gene>
    <name evidence="7" type="ORF">TSTA_010650</name>
</gene>
<dbReference type="InterPro" id="IPR001138">
    <property type="entry name" value="Zn2Cys6_DnaBD"/>
</dbReference>
<evidence type="ECO:0000313" key="7">
    <source>
        <dbReference type="EMBL" id="EED15949.1"/>
    </source>
</evidence>
<organism evidence="7 8">
    <name type="scientific">Talaromyces stipitatus (strain ATCC 10500 / CBS 375.48 / QM 6759 / NRRL 1006)</name>
    <name type="common">Penicillium stipitatum</name>
    <dbReference type="NCBI Taxonomy" id="441959"/>
    <lineage>
        <taxon>Eukaryota</taxon>
        <taxon>Fungi</taxon>
        <taxon>Dikarya</taxon>
        <taxon>Ascomycota</taxon>
        <taxon>Pezizomycotina</taxon>
        <taxon>Eurotiomycetes</taxon>
        <taxon>Eurotiomycetidae</taxon>
        <taxon>Eurotiales</taxon>
        <taxon>Trichocomaceae</taxon>
        <taxon>Talaromyces</taxon>
        <taxon>Talaromyces sect. Talaromyces</taxon>
    </lineage>
</organism>
<accession>B8MG82</accession>
<keyword evidence="3" id="KW-0804">Transcription</keyword>
<proteinExistence type="predicted"/>
<dbReference type="HOGENOM" id="CLU_074415_0_0_1"/>
<evidence type="ECO:0000256" key="4">
    <source>
        <dbReference type="ARBA" id="ARBA00023242"/>
    </source>
</evidence>
<keyword evidence="4" id="KW-0539">Nucleus</keyword>
<dbReference type="GO" id="GO:0008270">
    <property type="term" value="F:zinc ion binding"/>
    <property type="evidence" value="ECO:0007669"/>
    <property type="project" value="InterPro"/>
</dbReference>
<sequence length="272" mass="30412">MDTGTVRREILHPIACEPCRQKKCKCDREIPVCSQCLGEPSKCNYPESGKRGLPLGYITQLEQRLAVTELALFEALATLHSLGHDETGLVKASVKSGIESRQGKQSLMEEWRKLPLRDGLTEDIETWWQAKSEKYLIQQPSAERDQPQDQLKPLSTGHSPENVTENDTITSPQASPVMEFAVSTGAAPSYPRNVHYDNDIPRQRPNFSRERVSSTDAEQHHATPEVGTGYRSIMPRETRGSEFFSSHDVQRSDAGDGNKAAILARTQSSLYF</sequence>
<feature type="compositionally biased region" description="Polar residues" evidence="5">
    <location>
        <begin position="156"/>
        <end position="170"/>
    </location>
</feature>
<feature type="region of interest" description="Disordered" evidence="5">
    <location>
        <begin position="189"/>
        <end position="224"/>
    </location>
</feature>
<evidence type="ECO:0000256" key="2">
    <source>
        <dbReference type="ARBA" id="ARBA00023125"/>
    </source>
</evidence>
<evidence type="ECO:0000313" key="8">
    <source>
        <dbReference type="Proteomes" id="UP000001745"/>
    </source>
</evidence>
<reference evidence="8" key="1">
    <citation type="journal article" date="2015" name="Genome Announc.">
        <title>Genome sequence of the AIDS-associated pathogen Penicillium marneffei (ATCC18224) and its near taxonomic relative Talaromyces stipitatus (ATCC10500).</title>
        <authorList>
            <person name="Nierman W.C."/>
            <person name="Fedorova-Abrams N.D."/>
            <person name="Andrianopoulos A."/>
        </authorList>
    </citation>
    <scope>NUCLEOTIDE SEQUENCE [LARGE SCALE GENOMIC DNA]</scope>
    <source>
        <strain evidence="8">ATCC 10500 / CBS 375.48 / QM 6759 / NRRL 1006</strain>
    </source>
</reference>
<keyword evidence="1" id="KW-0805">Transcription regulation</keyword>
<dbReference type="InterPro" id="IPR052783">
    <property type="entry name" value="Metabolic/Drug-Res_Regulator"/>
</dbReference>
<dbReference type="eggNOG" id="ENOG502SSXE">
    <property type="taxonomic scope" value="Eukaryota"/>
</dbReference>
<keyword evidence="8" id="KW-1185">Reference proteome</keyword>
<evidence type="ECO:0000256" key="1">
    <source>
        <dbReference type="ARBA" id="ARBA00023015"/>
    </source>
</evidence>